<evidence type="ECO:0000313" key="1">
    <source>
        <dbReference type="EMBL" id="MBC5731123.1"/>
    </source>
</evidence>
<proteinExistence type="predicted"/>
<dbReference type="NCBIfam" id="TIGR01547">
    <property type="entry name" value="phage_term_2"/>
    <property type="match status" value="1"/>
</dbReference>
<dbReference type="InterPro" id="IPR027417">
    <property type="entry name" value="P-loop_NTPase"/>
</dbReference>
<keyword evidence="2" id="KW-1185">Reference proteome</keyword>
<dbReference type="Gene3D" id="3.30.420.280">
    <property type="match status" value="1"/>
</dbReference>
<gene>
    <name evidence="1" type="ORF">H8S34_09810</name>
</gene>
<reference evidence="1 2" key="1">
    <citation type="submission" date="2020-08" db="EMBL/GenBank/DDBJ databases">
        <title>Genome public.</title>
        <authorList>
            <person name="Liu C."/>
            <person name="Sun Q."/>
        </authorList>
    </citation>
    <scope>NUCLEOTIDE SEQUENCE [LARGE SCALE GENOMIC DNA]</scope>
    <source>
        <strain evidence="1 2">New-38</strain>
    </source>
</reference>
<name>A0ABR7HUB5_9FIRM</name>
<dbReference type="InterPro" id="IPR006437">
    <property type="entry name" value="Phage_terminase_lsu"/>
</dbReference>
<dbReference type="RefSeq" id="WP_186963866.1">
    <property type="nucleotide sequence ID" value="NZ_JACOPR010000005.1"/>
</dbReference>
<dbReference type="EMBL" id="JACOPR010000005">
    <property type="protein sequence ID" value="MBC5731123.1"/>
    <property type="molecule type" value="Genomic_DNA"/>
</dbReference>
<evidence type="ECO:0000313" key="2">
    <source>
        <dbReference type="Proteomes" id="UP000660021"/>
    </source>
</evidence>
<comment type="caution">
    <text evidence="1">The sequence shown here is derived from an EMBL/GenBank/DDBJ whole genome shotgun (WGS) entry which is preliminary data.</text>
</comment>
<dbReference type="Proteomes" id="UP000660021">
    <property type="component" value="Unassembled WGS sequence"/>
</dbReference>
<sequence length="408" mass="46868">MGFSEKQRQILRFPYSGYEALICDGAVRSGKTSVMSLSFFLWAMANFNGCAFAFCGKSVGAVERNIVTPLLAVRYLQEHFAVKYNRAGHVITIRRGKVENLIYLFGGKDESSAALIQGVTLAGVLLDEVALMPRSFVEQALARCSVRGAKLWFNCNPEGPEHWFRKEWILKAEQHRALHLHFTMDDNPALDEETRARYRTMYSGVFYERFVMGRWVMSEGLVYDMFHPDANTYEEGPPSLRFSGTRTITCDYGTTNPTVFLDVYDYDGTAYVEREYRWDSRDRENGGRQKTDEEYADDLQDFMGDDVCAVIVDPSAASFIAALRHRGIYVIPADNTVLDGIRRTATLLRRRKLLIHRQRCKPLLGEMGTYLWDEKACRHGEDKPLKERDHGPDALRYFCNSLPEWRFE</sequence>
<accession>A0ABR7HUB5</accession>
<organism evidence="1 2">
    <name type="scientific">Pseudoflavonifractor hominis</name>
    <dbReference type="NCBI Taxonomy" id="2763059"/>
    <lineage>
        <taxon>Bacteria</taxon>
        <taxon>Bacillati</taxon>
        <taxon>Bacillota</taxon>
        <taxon>Clostridia</taxon>
        <taxon>Eubacteriales</taxon>
        <taxon>Oscillospiraceae</taxon>
        <taxon>Pseudoflavonifractor</taxon>
    </lineage>
</organism>
<dbReference type="Gene3D" id="3.40.50.300">
    <property type="entry name" value="P-loop containing nucleotide triphosphate hydrolases"/>
    <property type="match status" value="1"/>
</dbReference>
<protein>
    <submittedName>
        <fullName evidence="1">PBSX family phage terminase large subunit</fullName>
    </submittedName>
</protein>
<dbReference type="Pfam" id="PF03237">
    <property type="entry name" value="Terminase_6N"/>
    <property type="match status" value="1"/>
</dbReference>